<evidence type="ECO:0000256" key="1">
    <source>
        <dbReference type="SAM" id="SignalP"/>
    </source>
</evidence>
<protein>
    <submittedName>
        <fullName evidence="3">YceI family protein</fullName>
    </submittedName>
</protein>
<keyword evidence="1" id="KW-0732">Signal</keyword>
<feature type="domain" description="Lipid/polyisoprenoid-binding YceI-like" evidence="2">
    <location>
        <begin position="23"/>
        <end position="187"/>
    </location>
</feature>
<dbReference type="RefSeq" id="WP_354601581.1">
    <property type="nucleotide sequence ID" value="NZ_JBEWZI010000013.1"/>
</dbReference>
<evidence type="ECO:0000259" key="2">
    <source>
        <dbReference type="SMART" id="SM00867"/>
    </source>
</evidence>
<accession>A0ABV2TNN2</accession>
<dbReference type="SMART" id="SM00867">
    <property type="entry name" value="YceI"/>
    <property type="match status" value="1"/>
</dbReference>
<comment type="caution">
    <text evidence="3">The sequence shown here is derived from an EMBL/GenBank/DDBJ whole genome shotgun (WGS) entry which is preliminary data.</text>
</comment>
<evidence type="ECO:0000313" key="3">
    <source>
        <dbReference type="EMBL" id="MET7015120.1"/>
    </source>
</evidence>
<dbReference type="PANTHER" id="PTHR34406:SF1">
    <property type="entry name" value="PROTEIN YCEI"/>
    <property type="match status" value="1"/>
</dbReference>
<dbReference type="InterPro" id="IPR036761">
    <property type="entry name" value="TTHA0802/YceI-like_sf"/>
</dbReference>
<sequence length="190" mass="20558">MKKIVLAIALACFALAATAAPETYSIDPSHSAVRFGYDHLGWTFQQHRFDQFSGKLTLDRAARTASIDVTIDANSINTGSALFNGQLKEARFFDAANHPSISFKADQAKFDGDKLVSITGDLNIKGISKPVTLKLNSFVAGPHPIQKKRDGIGANAVAKVNRSDFGMDFQVPLVADEVALAFTVQAFKDR</sequence>
<name>A0ABV2TNN2_9RHOO</name>
<evidence type="ECO:0000313" key="4">
    <source>
        <dbReference type="Proteomes" id="UP001549691"/>
    </source>
</evidence>
<feature type="signal peptide" evidence="1">
    <location>
        <begin position="1"/>
        <end position="19"/>
    </location>
</feature>
<proteinExistence type="predicted"/>
<dbReference type="SUPFAM" id="SSF101874">
    <property type="entry name" value="YceI-like"/>
    <property type="match status" value="1"/>
</dbReference>
<dbReference type="EMBL" id="JBEWZI010000013">
    <property type="protein sequence ID" value="MET7015120.1"/>
    <property type="molecule type" value="Genomic_DNA"/>
</dbReference>
<gene>
    <name evidence="3" type="ORF">ABXR19_13055</name>
</gene>
<dbReference type="PANTHER" id="PTHR34406">
    <property type="entry name" value="PROTEIN YCEI"/>
    <property type="match status" value="1"/>
</dbReference>
<reference evidence="3 4" key="1">
    <citation type="submission" date="2024-07" db="EMBL/GenBank/DDBJ databases">
        <title>Uliginosibacterium flavum JJ3220;KACC:17644.</title>
        <authorList>
            <person name="Kim M.K."/>
        </authorList>
    </citation>
    <scope>NUCLEOTIDE SEQUENCE [LARGE SCALE GENOMIC DNA]</scope>
    <source>
        <strain evidence="3 4">KACC:17644</strain>
    </source>
</reference>
<organism evidence="3 4">
    <name type="scientific">Uliginosibacterium flavum</name>
    <dbReference type="NCBI Taxonomy" id="1396831"/>
    <lineage>
        <taxon>Bacteria</taxon>
        <taxon>Pseudomonadati</taxon>
        <taxon>Pseudomonadota</taxon>
        <taxon>Betaproteobacteria</taxon>
        <taxon>Rhodocyclales</taxon>
        <taxon>Zoogloeaceae</taxon>
        <taxon>Uliginosibacterium</taxon>
    </lineage>
</organism>
<dbReference type="InterPro" id="IPR007372">
    <property type="entry name" value="Lipid/polyisoprenoid-bd_YceI"/>
</dbReference>
<dbReference type="Gene3D" id="2.40.128.110">
    <property type="entry name" value="Lipid/polyisoprenoid-binding, YceI-like"/>
    <property type="match status" value="1"/>
</dbReference>
<keyword evidence="4" id="KW-1185">Reference proteome</keyword>
<dbReference type="Pfam" id="PF04264">
    <property type="entry name" value="YceI"/>
    <property type="match status" value="1"/>
</dbReference>
<dbReference type="Proteomes" id="UP001549691">
    <property type="component" value="Unassembled WGS sequence"/>
</dbReference>
<feature type="chain" id="PRO_5047537083" evidence="1">
    <location>
        <begin position="20"/>
        <end position="190"/>
    </location>
</feature>